<keyword evidence="2" id="KW-1185">Reference proteome</keyword>
<gene>
    <name evidence="1" type="ORF">AYI70_g5689</name>
</gene>
<accession>A0A1R1XT88</accession>
<reference evidence="1 2" key="1">
    <citation type="submission" date="2017-01" db="EMBL/GenBank/DDBJ databases">
        <authorList>
            <person name="Mah S.A."/>
            <person name="Swanson W.J."/>
            <person name="Moy G.W."/>
            <person name="Vacquier V.D."/>
        </authorList>
    </citation>
    <scope>NUCLEOTIDE SEQUENCE [LARGE SCALE GENOMIC DNA]</scope>
    <source>
        <strain evidence="1 2">GSMNP</strain>
    </source>
</reference>
<name>A0A1R1XT88_9FUNG</name>
<evidence type="ECO:0000313" key="2">
    <source>
        <dbReference type="Proteomes" id="UP000187283"/>
    </source>
</evidence>
<organism evidence="1 2">
    <name type="scientific">Smittium culicis</name>
    <dbReference type="NCBI Taxonomy" id="133412"/>
    <lineage>
        <taxon>Eukaryota</taxon>
        <taxon>Fungi</taxon>
        <taxon>Fungi incertae sedis</taxon>
        <taxon>Zoopagomycota</taxon>
        <taxon>Kickxellomycotina</taxon>
        <taxon>Harpellomycetes</taxon>
        <taxon>Harpellales</taxon>
        <taxon>Legeriomycetaceae</taxon>
        <taxon>Smittium</taxon>
    </lineage>
</organism>
<feature type="non-terminal residue" evidence="1">
    <location>
        <position position="53"/>
    </location>
</feature>
<proteinExistence type="predicted"/>
<dbReference type="AlphaFoldDB" id="A0A1R1XT88"/>
<dbReference type="EMBL" id="LSSN01001909">
    <property type="protein sequence ID" value="OMJ17872.1"/>
    <property type="molecule type" value="Genomic_DNA"/>
</dbReference>
<protein>
    <submittedName>
        <fullName evidence="1">Uncharacterized protein</fullName>
    </submittedName>
</protein>
<sequence length="53" mass="6234">MWSTVSNTHKFHKEHKILNFSSTIFMFDSRWAVDPVAFFADFPAHRPPADDRP</sequence>
<dbReference type="Proteomes" id="UP000187283">
    <property type="component" value="Unassembled WGS sequence"/>
</dbReference>
<evidence type="ECO:0000313" key="1">
    <source>
        <dbReference type="EMBL" id="OMJ17872.1"/>
    </source>
</evidence>
<comment type="caution">
    <text evidence="1">The sequence shown here is derived from an EMBL/GenBank/DDBJ whole genome shotgun (WGS) entry which is preliminary data.</text>
</comment>